<evidence type="ECO:0000259" key="10">
    <source>
        <dbReference type="Pfam" id="PF02803"/>
    </source>
</evidence>
<evidence type="ECO:0000256" key="4">
    <source>
        <dbReference type="ARBA" id="ARBA00022679"/>
    </source>
</evidence>
<dbReference type="PANTHER" id="PTHR43853:SF10">
    <property type="entry name" value="ACETYL-COA C-ACETYLTRANSFERASE"/>
    <property type="match status" value="1"/>
</dbReference>
<evidence type="ECO:0000256" key="7">
    <source>
        <dbReference type="ARBA" id="ARBA00047605"/>
    </source>
</evidence>
<keyword evidence="12" id="KW-1185">Reference proteome</keyword>
<organism evidence="11 12">
    <name type="scientific">Aspergillus arachidicola</name>
    <dbReference type="NCBI Taxonomy" id="656916"/>
    <lineage>
        <taxon>Eukaryota</taxon>
        <taxon>Fungi</taxon>
        <taxon>Dikarya</taxon>
        <taxon>Ascomycota</taxon>
        <taxon>Pezizomycotina</taxon>
        <taxon>Eurotiomycetes</taxon>
        <taxon>Eurotiomycetidae</taxon>
        <taxon>Eurotiales</taxon>
        <taxon>Aspergillaceae</taxon>
        <taxon>Aspergillus</taxon>
        <taxon>Aspergillus subgen. Circumdati</taxon>
    </lineage>
</organism>
<evidence type="ECO:0000256" key="1">
    <source>
        <dbReference type="ARBA" id="ARBA00001958"/>
    </source>
</evidence>
<keyword evidence="6 11" id="KW-0012">Acyltransferase</keyword>
<keyword evidence="4 11" id="KW-0808">Transferase</keyword>
<proteinExistence type="inferred from homology"/>
<dbReference type="GO" id="GO:0003988">
    <property type="term" value="F:acetyl-CoA C-acyltransferase activity"/>
    <property type="evidence" value="ECO:0007669"/>
    <property type="project" value="UniProtKB-EC"/>
</dbReference>
<dbReference type="SUPFAM" id="SSF53901">
    <property type="entry name" value="Thiolase-like"/>
    <property type="match status" value="2"/>
</dbReference>
<dbReference type="InterPro" id="IPR020615">
    <property type="entry name" value="Thiolase_acyl_enz_int_AS"/>
</dbReference>
<dbReference type="InterPro" id="IPR020613">
    <property type="entry name" value="Thiolase_CS"/>
</dbReference>
<evidence type="ECO:0000256" key="8">
    <source>
        <dbReference type="SAM" id="MobiDB-lite"/>
    </source>
</evidence>
<feature type="domain" description="Thiolase C-terminal" evidence="10">
    <location>
        <begin position="668"/>
        <end position="786"/>
    </location>
</feature>
<dbReference type="GO" id="GO:0006635">
    <property type="term" value="P:fatty acid beta-oxidation"/>
    <property type="evidence" value="ECO:0007669"/>
    <property type="project" value="TreeGrafter"/>
</dbReference>
<dbReference type="PROSITE" id="PS00098">
    <property type="entry name" value="THIOLASE_1"/>
    <property type="match status" value="1"/>
</dbReference>
<dbReference type="NCBIfam" id="TIGR01930">
    <property type="entry name" value="AcCoA-C-Actrans"/>
    <property type="match status" value="1"/>
</dbReference>
<dbReference type="InterPro" id="IPR016039">
    <property type="entry name" value="Thiolase-like"/>
</dbReference>
<dbReference type="InterPro" id="IPR002155">
    <property type="entry name" value="Thiolase"/>
</dbReference>
<evidence type="ECO:0000256" key="6">
    <source>
        <dbReference type="ARBA" id="ARBA00023315"/>
    </source>
</evidence>
<dbReference type="GO" id="GO:0005777">
    <property type="term" value="C:peroxisome"/>
    <property type="evidence" value="ECO:0007669"/>
    <property type="project" value="TreeGrafter"/>
</dbReference>
<feature type="region of interest" description="Disordered" evidence="8">
    <location>
        <begin position="1"/>
        <end position="21"/>
    </location>
</feature>
<dbReference type="Pfam" id="PF00108">
    <property type="entry name" value="Thiolase_N"/>
    <property type="match status" value="1"/>
</dbReference>
<dbReference type="InterPro" id="IPR050215">
    <property type="entry name" value="Thiolase-like_sf_Thiolase"/>
</dbReference>
<dbReference type="AlphaFoldDB" id="A0A2G7FFB9"/>
<dbReference type="Pfam" id="PF02803">
    <property type="entry name" value="Thiolase_C"/>
    <property type="match status" value="1"/>
</dbReference>
<accession>A0A2G7FFB9</accession>
<evidence type="ECO:0000256" key="2">
    <source>
        <dbReference type="ARBA" id="ARBA00004872"/>
    </source>
</evidence>
<comment type="pathway">
    <text evidence="2">Lipid metabolism; fatty acid metabolism.</text>
</comment>
<dbReference type="PROSITE" id="PS00737">
    <property type="entry name" value="THIOLASE_2"/>
    <property type="match status" value="1"/>
</dbReference>
<feature type="region of interest" description="Disordered" evidence="8">
    <location>
        <begin position="222"/>
        <end position="304"/>
    </location>
</feature>
<dbReference type="Gene3D" id="3.40.47.10">
    <property type="match status" value="2"/>
</dbReference>
<reference evidence="11 12" key="1">
    <citation type="submission" date="2017-05" db="EMBL/GenBank/DDBJ databases">
        <title>Genome sequence for an aflatoxigenic pathogen of Argentinian peanut, Aspergillus arachidicola.</title>
        <authorList>
            <person name="Moore G."/>
            <person name="Beltz S.B."/>
            <person name="Mack B.M."/>
        </authorList>
    </citation>
    <scope>NUCLEOTIDE SEQUENCE [LARGE SCALE GENOMIC DNA]</scope>
    <source>
        <strain evidence="11 12">CBS 117610</strain>
    </source>
</reference>
<protein>
    <submittedName>
        <fullName evidence="11">Acetyl-CoA C-acyltransferase</fullName>
    </submittedName>
</protein>
<name>A0A2G7FFB9_9EURO</name>
<evidence type="ECO:0000313" key="12">
    <source>
        <dbReference type="Proteomes" id="UP000231358"/>
    </source>
</evidence>
<dbReference type="EMBL" id="NEXV01000694">
    <property type="protein sequence ID" value="PIG79298.1"/>
    <property type="molecule type" value="Genomic_DNA"/>
</dbReference>
<evidence type="ECO:0000256" key="3">
    <source>
        <dbReference type="ARBA" id="ARBA00010982"/>
    </source>
</evidence>
<dbReference type="PANTHER" id="PTHR43853">
    <property type="entry name" value="3-KETOACYL-COA THIOLASE, PEROXISOMAL"/>
    <property type="match status" value="1"/>
</dbReference>
<comment type="cofactor">
    <cofactor evidence="1">
        <name>K(+)</name>
        <dbReference type="ChEBI" id="CHEBI:29103"/>
    </cofactor>
</comment>
<comment type="similarity">
    <text evidence="3">Belongs to the thiolase-like superfamily. Thiolase family.</text>
</comment>
<feature type="domain" description="Thiolase N-terminal" evidence="9">
    <location>
        <begin position="389"/>
        <end position="659"/>
    </location>
</feature>
<dbReference type="STRING" id="656916.A0A2G7FFB9"/>
<feature type="compositionally biased region" description="Polar residues" evidence="8">
    <location>
        <begin position="222"/>
        <end position="237"/>
    </location>
</feature>
<keyword evidence="5" id="KW-0630">Potassium</keyword>
<comment type="catalytic activity">
    <reaction evidence="7">
        <text>an acyl-CoA + acetyl-CoA = a 3-oxoacyl-CoA + CoA</text>
        <dbReference type="Rhea" id="RHEA:21564"/>
        <dbReference type="ChEBI" id="CHEBI:57287"/>
        <dbReference type="ChEBI" id="CHEBI:57288"/>
        <dbReference type="ChEBI" id="CHEBI:58342"/>
        <dbReference type="ChEBI" id="CHEBI:90726"/>
        <dbReference type="EC" id="2.3.1.16"/>
    </reaction>
</comment>
<evidence type="ECO:0000256" key="5">
    <source>
        <dbReference type="ARBA" id="ARBA00022958"/>
    </source>
</evidence>
<dbReference type="InterPro" id="IPR020616">
    <property type="entry name" value="Thiolase_N"/>
</dbReference>
<dbReference type="GO" id="GO:0010124">
    <property type="term" value="P:phenylacetate catabolic process"/>
    <property type="evidence" value="ECO:0007669"/>
    <property type="project" value="TreeGrafter"/>
</dbReference>
<sequence>MLMSDAEGKNNGMPKADEEENDTICAREVKMPTPVAKGIIITVSALVAAGIAVYESPQFRQWINTSRRKIAVALHNLGDEIHPQTSASPMRQDISMTEELGPEAEERRRIAREELQRRRSVLEEHRKRRESAPAGSFDALVDDDGCLLRTLSPEPSGGLGNSSAVEVTPSQAIQRGKNTGSQTPVAETQTTGAALTRQNLQVAIPAAAGAAAASATLIDYTPTSETSGMDFSTSTLNRTEEVERPLSRSSSHTEGYSEVLFAHPGSSTNDTGRDLRSPFSDLSDLDSTGAEHHERPSTPSTAGSFSQIYESAADEWSDDTLSDHGRSTQGVATPASWSEIGSVVSNEDLQNRLHLEYTMATDRLNSILSHLKGGNTGLAAITQKNPDDVVITLALRTPLAKAVKGGFKDTQLDYIVYSLLKEVIDKSKIDPALVEDVCLGNVRFPISAKERIHTDNIKVNDGKAPYILRAASLAAGIPNTSGASSVNRFCSSGLKAVQDIANQITLGQIDVGIALGAELMSAGGDAVQPFSEEVLKNQESADCLQPMGQTSENVGSDFNISREVQDKYAAESYRRAEEAQKAGWFDDEIVPITTKVKDPKTGEVKQVTLTKDEGIRYGTTAESLGKIRPAFPKFGNRSTGGNSSQVTDGAAAILLMRRSRAIELNQPILAKFCGATVAGVPPRIMGIGPTAAIPKLLSKFNLNKDEIDIYEINEAFASMAVYCLQNLGLDHAKVNPRGGAIALGHPLGATGARQICTVLSEARRTKKKVLVTSMCIGTGQGMAGLFVNEQV</sequence>
<evidence type="ECO:0000259" key="9">
    <source>
        <dbReference type="Pfam" id="PF00108"/>
    </source>
</evidence>
<evidence type="ECO:0000313" key="11">
    <source>
        <dbReference type="EMBL" id="PIG79298.1"/>
    </source>
</evidence>
<gene>
    <name evidence="11" type="ORF">AARAC_004282</name>
</gene>
<dbReference type="InterPro" id="IPR020617">
    <property type="entry name" value="Thiolase_C"/>
</dbReference>
<dbReference type="Proteomes" id="UP000231358">
    <property type="component" value="Unassembled WGS sequence"/>
</dbReference>
<dbReference type="CDD" id="cd00751">
    <property type="entry name" value="thiolase"/>
    <property type="match status" value="1"/>
</dbReference>
<comment type="caution">
    <text evidence="11">The sequence shown here is derived from an EMBL/GenBank/DDBJ whole genome shotgun (WGS) entry which is preliminary data.</text>
</comment>